<dbReference type="Proteomes" id="UP000054107">
    <property type="component" value="Unassembled WGS sequence"/>
</dbReference>
<protein>
    <submittedName>
        <fullName evidence="1">Uncharacterized protein</fullName>
    </submittedName>
</protein>
<organism evidence="1 2">
    <name type="scientific">Parasitella parasitica</name>
    <dbReference type="NCBI Taxonomy" id="35722"/>
    <lineage>
        <taxon>Eukaryota</taxon>
        <taxon>Fungi</taxon>
        <taxon>Fungi incertae sedis</taxon>
        <taxon>Mucoromycota</taxon>
        <taxon>Mucoromycotina</taxon>
        <taxon>Mucoromycetes</taxon>
        <taxon>Mucorales</taxon>
        <taxon>Mucorineae</taxon>
        <taxon>Mucoraceae</taxon>
        <taxon>Parasitella</taxon>
    </lineage>
</organism>
<proteinExistence type="predicted"/>
<keyword evidence="2" id="KW-1185">Reference proteome</keyword>
<dbReference type="EMBL" id="LN733219">
    <property type="protein sequence ID" value="CEP16584.1"/>
    <property type="molecule type" value="Genomic_DNA"/>
</dbReference>
<evidence type="ECO:0000313" key="1">
    <source>
        <dbReference type="EMBL" id="CEP16584.1"/>
    </source>
</evidence>
<reference evidence="1 2" key="1">
    <citation type="submission" date="2014-09" db="EMBL/GenBank/DDBJ databases">
        <authorList>
            <person name="Ellenberger Sabrina"/>
        </authorList>
    </citation>
    <scope>NUCLEOTIDE SEQUENCE [LARGE SCALE GENOMIC DNA]</scope>
    <source>
        <strain evidence="1 2">CBS 412.66</strain>
    </source>
</reference>
<name>A0A0B7NNT7_9FUNG</name>
<gene>
    <name evidence="1" type="primary">PARPA_10856.1 scaffold 41979</name>
</gene>
<sequence length="119" mass="13606">MVWWPHKDTVQKKVFQQAFKIPKAFKVLKTFKILKFLNVLKVLKVLKALKQLVFAHQWHGAKVSRCTCLHRFSRGVHGASPFNQSTIKALTDAARSRSHLFVLKTSACSPLVSVAHYHN</sequence>
<accession>A0A0B7NNT7</accession>
<dbReference type="AlphaFoldDB" id="A0A0B7NNT7"/>
<evidence type="ECO:0000313" key="2">
    <source>
        <dbReference type="Proteomes" id="UP000054107"/>
    </source>
</evidence>